<evidence type="ECO:0000256" key="7">
    <source>
        <dbReference type="SAM" id="Phobius"/>
    </source>
</evidence>
<name>A0A0H1QXZ9_9EURY</name>
<dbReference type="CDD" id="cd13147">
    <property type="entry name" value="MATE_MJ0709_like"/>
    <property type="match status" value="1"/>
</dbReference>
<evidence type="ECO:0000313" key="8">
    <source>
        <dbReference type="EMBL" id="KLK87709.1"/>
    </source>
</evidence>
<evidence type="ECO:0000256" key="3">
    <source>
        <dbReference type="ARBA" id="ARBA00022475"/>
    </source>
</evidence>
<keyword evidence="5 7" id="KW-1133">Transmembrane helix</keyword>
<comment type="caution">
    <text evidence="8">The sequence shown here is derived from an EMBL/GenBank/DDBJ whole genome shotgun (WGS) entry which is preliminary data.</text>
</comment>
<dbReference type="GO" id="GO:0015297">
    <property type="term" value="F:antiporter activity"/>
    <property type="evidence" value="ECO:0007669"/>
    <property type="project" value="InterPro"/>
</dbReference>
<dbReference type="RefSeq" id="WP_048184346.1">
    <property type="nucleotide sequence ID" value="NZ_JXOJ01000004.1"/>
</dbReference>
<dbReference type="PIRSF" id="PIRSF006603">
    <property type="entry name" value="DinF"/>
    <property type="match status" value="1"/>
</dbReference>
<feature type="transmembrane region" description="Helical" evidence="7">
    <location>
        <begin position="251"/>
        <end position="275"/>
    </location>
</feature>
<keyword evidence="4 7" id="KW-0812">Transmembrane</keyword>
<dbReference type="STRING" id="1550566.SZ63_08760"/>
<dbReference type="PANTHER" id="PTHR43549:SF2">
    <property type="entry name" value="MULTIDRUG RESISTANCE PROTEIN NORM-RELATED"/>
    <property type="match status" value="1"/>
</dbReference>
<dbReference type="NCBIfam" id="TIGR00797">
    <property type="entry name" value="matE"/>
    <property type="match status" value="1"/>
</dbReference>
<keyword evidence="2" id="KW-0813">Transport</keyword>
<dbReference type="EMBL" id="JXOJ01000004">
    <property type="protein sequence ID" value="KLK87709.1"/>
    <property type="molecule type" value="Genomic_DNA"/>
</dbReference>
<accession>A0A0H1QXZ9</accession>
<organism evidence="8 9">
    <name type="scientific">Methanoculleus sediminis</name>
    <dbReference type="NCBI Taxonomy" id="1550566"/>
    <lineage>
        <taxon>Archaea</taxon>
        <taxon>Methanobacteriati</taxon>
        <taxon>Methanobacteriota</taxon>
        <taxon>Stenosarchaea group</taxon>
        <taxon>Methanomicrobia</taxon>
        <taxon>Methanomicrobiales</taxon>
        <taxon>Methanomicrobiaceae</taxon>
        <taxon>Methanoculleus</taxon>
    </lineage>
</organism>
<feature type="transmembrane region" description="Helical" evidence="7">
    <location>
        <begin position="32"/>
        <end position="53"/>
    </location>
</feature>
<evidence type="ECO:0000256" key="1">
    <source>
        <dbReference type="ARBA" id="ARBA00004651"/>
    </source>
</evidence>
<proteinExistence type="predicted"/>
<evidence type="ECO:0000256" key="6">
    <source>
        <dbReference type="ARBA" id="ARBA00023136"/>
    </source>
</evidence>
<feature type="transmembrane region" description="Helical" evidence="7">
    <location>
        <begin position="334"/>
        <end position="354"/>
    </location>
</feature>
<comment type="subcellular location">
    <subcellularLocation>
        <location evidence="1">Cell membrane</location>
        <topology evidence="1">Multi-pass membrane protein</topology>
    </subcellularLocation>
</comment>
<dbReference type="AlphaFoldDB" id="A0A0H1QXZ9"/>
<keyword evidence="9" id="KW-1185">Reference proteome</keyword>
<keyword evidence="6 7" id="KW-0472">Membrane</keyword>
<protein>
    <submittedName>
        <fullName evidence="8">Multidrug transporter MatE</fullName>
    </submittedName>
</protein>
<dbReference type="GO" id="GO:0042910">
    <property type="term" value="F:xenobiotic transmembrane transporter activity"/>
    <property type="evidence" value="ECO:0007669"/>
    <property type="project" value="InterPro"/>
</dbReference>
<feature type="transmembrane region" description="Helical" evidence="7">
    <location>
        <begin position="436"/>
        <end position="460"/>
    </location>
</feature>
<keyword evidence="3" id="KW-1003">Cell membrane</keyword>
<feature type="transmembrane region" description="Helical" evidence="7">
    <location>
        <begin position="183"/>
        <end position="204"/>
    </location>
</feature>
<reference evidence="8 9" key="1">
    <citation type="journal article" date="2015" name="Int. J. Syst. Evol. Microbiol.">
        <title>Methanoculleus sediminis sp. nov., a methanogen from sediments near a submarine mud volcano.</title>
        <authorList>
            <person name="Chen S.C."/>
            <person name="Chen M.F."/>
            <person name="Lai M.C."/>
            <person name="Weng C.Y."/>
            <person name="Wu S.Y."/>
            <person name="Lin S."/>
            <person name="Yang T.F."/>
            <person name="Chen P.C."/>
        </authorList>
    </citation>
    <scope>NUCLEOTIDE SEQUENCE [LARGE SCALE GENOMIC DNA]</scope>
    <source>
        <strain evidence="8 9">S3Fa</strain>
    </source>
</reference>
<dbReference type="GO" id="GO:0005886">
    <property type="term" value="C:plasma membrane"/>
    <property type="evidence" value="ECO:0007669"/>
    <property type="project" value="UniProtKB-SubCell"/>
</dbReference>
<feature type="transmembrane region" description="Helical" evidence="7">
    <location>
        <begin position="210"/>
        <end position="230"/>
    </location>
</feature>
<feature type="transmembrane region" description="Helical" evidence="7">
    <location>
        <begin position="405"/>
        <end position="430"/>
    </location>
</feature>
<dbReference type="InterPro" id="IPR052031">
    <property type="entry name" value="Membrane_Transporter-Flippase"/>
</dbReference>
<dbReference type="PANTHER" id="PTHR43549">
    <property type="entry name" value="MULTIDRUG RESISTANCE PROTEIN YPNP-RELATED"/>
    <property type="match status" value="1"/>
</dbReference>
<feature type="transmembrane region" description="Helical" evidence="7">
    <location>
        <begin position="295"/>
        <end position="322"/>
    </location>
</feature>
<evidence type="ECO:0000256" key="2">
    <source>
        <dbReference type="ARBA" id="ARBA00022448"/>
    </source>
</evidence>
<feature type="transmembrane region" description="Helical" evidence="7">
    <location>
        <begin position="65"/>
        <end position="88"/>
    </location>
</feature>
<dbReference type="Proteomes" id="UP000035301">
    <property type="component" value="Unassembled WGS sequence"/>
</dbReference>
<feature type="transmembrane region" description="Helical" evidence="7">
    <location>
        <begin position="109"/>
        <end position="131"/>
    </location>
</feature>
<dbReference type="OrthoDB" id="214119at2157"/>
<feature type="transmembrane region" description="Helical" evidence="7">
    <location>
        <begin position="151"/>
        <end position="171"/>
    </location>
</feature>
<dbReference type="Pfam" id="PF01554">
    <property type="entry name" value="MatE"/>
    <property type="match status" value="2"/>
</dbReference>
<dbReference type="InterPro" id="IPR002528">
    <property type="entry name" value="MATE_fam"/>
</dbReference>
<dbReference type="InterPro" id="IPR048279">
    <property type="entry name" value="MdtK-like"/>
</dbReference>
<dbReference type="PATRIC" id="fig|1550566.3.peg.1904"/>
<evidence type="ECO:0000256" key="4">
    <source>
        <dbReference type="ARBA" id="ARBA00022692"/>
    </source>
</evidence>
<evidence type="ECO:0000256" key="5">
    <source>
        <dbReference type="ARBA" id="ARBA00022989"/>
    </source>
</evidence>
<sequence length="475" mass="49473">MSEITAITPEPAERRDTITEGVAVLTGDPRRAIFKIAGPIMVAMLFQAVYNLADAVWVAGLGSDALAAVGFITPIFLILVGLGNGLGAGVISAASRRIGAGDRAGADNVAMHGIAVVLALAAVATPALLLFIEPLVLALGAGETAGYAVEYGSIVFAGTVFILLSDILYAVFTGEGSTRRTMYAVAASAVLNIVLDPILIYGAGMGVAGAAWATLISMAAVCALLLYWFLVRKDTYITLDWKRFSPDGRTAMDIFGVGVPASLEFVLMSVTAMVVNGLLVHVSGPDAVAVYTGGWRIVFFALIPFIAMSIAVVSVSGAAYGGRKHDKLMVAHSFAVRSGIIIGIGLSVATWLLAPAISGIFAYSAGSVHLAGGITAFLMTMCFFYPFVSPGMMSAGVFEGTGKGLFALALEFFRNLGAIVVFAYVFAIVMDFGETGVWWGIVVGNILGAFFGYGWARIYIARLIVVSRKQGAAAA</sequence>
<evidence type="ECO:0000313" key="9">
    <source>
        <dbReference type="Proteomes" id="UP000035301"/>
    </source>
</evidence>
<gene>
    <name evidence="8" type="ORF">SZ63_08760</name>
</gene>